<evidence type="ECO:0000256" key="2">
    <source>
        <dbReference type="ARBA" id="ARBA00022723"/>
    </source>
</evidence>
<dbReference type="GO" id="GO:0008237">
    <property type="term" value="F:metallopeptidase activity"/>
    <property type="evidence" value="ECO:0007669"/>
    <property type="project" value="UniProtKB-KW"/>
</dbReference>
<dbReference type="PANTHER" id="PTHR30471:SF3">
    <property type="entry name" value="UPF0758 PROTEIN YEES-RELATED"/>
    <property type="match status" value="1"/>
</dbReference>
<keyword evidence="3" id="KW-0378">Hydrolase</keyword>
<dbReference type="Pfam" id="PF20582">
    <property type="entry name" value="UPF0758_N"/>
    <property type="match status" value="1"/>
</dbReference>
<dbReference type="GO" id="GO:0006508">
    <property type="term" value="P:proteolysis"/>
    <property type="evidence" value="ECO:0007669"/>
    <property type="project" value="UniProtKB-KW"/>
</dbReference>
<evidence type="ECO:0000259" key="6">
    <source>
        <dbReference type="PROSITE" id="PS50249"/>
    </source>
</evidence>
<dbReference type="InterPro" id="IPR046778">
    <property type="entry name" value="UPF0758_N"/>
</dbReference>
<dbReference type="Gene3D" id="3.40.140.10">
    <property type="entry name" value="Cytidine Deaminase, domain 2"/>
    <property type="match status" value="1"/>
</dbReference>
<feature type="domain" description="MPN" evidence="6">
    <location>
        <begin position="107"/>
        <end position="229"/>
    </location>
</feature>
<dbReference type="InterPro" id="IPR037518">
    <property type="entry name" value="MPN"/>
</dbReference>
<evidence type="ECO:0000313" key="7">
    <source>
        <dbReference type="EMBL" id="GAI62368.1"/>
    </source>
</evidence>
<accession>X1Q2C7</accession>
<keyword evidence="1" id="KW-0645">Protease</keyword>
<proteinExistence type="predicted"/>
<keyword evidence="2" id="KW-0479">Metal-binding</keyword>
<organism evidence="7">
    <name type="scientific">marine sediment metagenome</name>
    <dbReference type="NCBI Taxonomy" id="412755"/>
    <lineage>
        <taxon>unclassified sequences</taxon>
        <taxon>metagenomes</taxon>
        <taxon>ecological metagenomes</taxon>
    </lineage>
</organism>
<dbReference type="PANTHER" id="PTHR30471">
    <property type="entry name" value="DNA REPAIR PROTEIN RADC"/>
    <property type="match status" value="1"/>
</dbReference>
<dbReference type="InterPro" id="IPR001405">
    <property type="entry name" value="UPF0758"/>
</dbReference>
<comment type="caution">
    <text evidence="7">The sequence shown here is derived from an EMBL/GenBank/DDBJ whole genome shotgun (WGS) entry which is preliminary data.</text>
</comment>
<dbReference type="Gene3D" id="1.10.150.20">
    <property type="entry name" value="5' to 3' exonuclease, C-terminal subdomain"/>
    <property type="match status" value="1"/>
</dbReference>
<reference evidence="7" key="1">
    <citation type="journal article" date="2014" name="Front. Microbiol.">
        <title>High frequency of phylogenetically diverse reductive dehalogenase-homologous genes in deep subseafloor sedimentary metagenomes.</title>
        <authorList>
            <person name="Kawai M."/>
            <person name="Futagami T."/>
            <person name="Toyoda A."/>
            <person name="Takaki Y."/>
            <person name="Nishi S."/>
            <person name="Hori S."/>
            <person name="Arai W."/>
            <person name="Tsubouchi T."/>
            <person name="Morono Y."/>
            <person name="Uchiyama I."/>
            <person name="Ito T."/>
            <person name="Fujiyama A."/>
            <person name="Inagaki F."/>
            <person name="Takami H."/>
        </authorList>
    </citation>
    <scope>NUCLEOTIDE SEQUENCE</scope>
    <source>
        <strain evidence="7">Expedition CK06-06</strain>
    </source>
</reference>
<dbReference type="Pfam" id="PF04002">
    <property type="entry name" value="RadC"/>
    <property type="match status" value="1"/>
</dbReference>
<evidence type="ECO:0000256" key="3">
    <source>
        <dbReference type="ARBA" id="ARBA00022801"/>
    </source>
</evidence>
<dbReference type="NCBIfam" id="TIGR00608">
    <property type="entry name" value="radc"/>
    <property type="match status" value="1"/>
</dbReference>
<dbReference type="GO" id="GO:0046872">
    <property type="term" value="F:metal ion binding"/>
    <property type="evidence" value="ECO:0007669"/>
    <property type="project" value="UniProtKB-KW"/>
</dbReference>
<dbReference type="EMBL" id="BARW01001669">
    <property type="protein sequence ID" value="GAI62368.1"/>
    <property type="molecule type" value="Genomic_DNA"/>
</dbReference>
<dbReference type="NCBIfam" id="NF000642">
    <property type="entry name" value="PRK00024.1"/>
    <property type="match status" value="1"/>
</dbReference>
<sequence>MKKSFTIHDLPTSERPRERLQKFGAEALSAQEILALILGRGIAGESVMITTQRLLSQFGNLRGIANASVEELSQVKGIGIAKASQIKAAFELANRLEDYSAAGDKPLVKTPDDVVSVVRSRLRCKKKEHFLALLLDTRNQLIKVSEISIGSLDTSIVHPREVFKEAISASAASVIFVHNHPSGDPEASEDDIELTKRLAQAGEIVGIEVLDHIIISDKKYLSLKRQGLF</sequence>
<dbReference type="CDD" id="cd08071">
    <property type="entry name" value="MPN_DUF2466"/>
    <property type="match status" value="1"/>
</dbReference>
<dbReference type="AlphaFoldDB" id="X1Q2C7"/>
<name>X1Q2C7_9ZZZZ</name>
<evidence type="ECO:0000256" key="5">
    <source>
        <dbReference type="ARBA" id="ARBA00023049"/>
    </source>
</evidence>
<dbReference type="SUPFAM" id="SSF47781">
    <property type="entry name" value="RuvA domain 2-like"/>
    <property type="match status" value="1"/>
</dbReference>
<dbReference type="PROSITE" id="PS01302">
    <property type="entry name" value="UPF0758"/>
    <property type="match status" value="1"/>
</dbReference>
<dbReference type="InterPro" id="IPR025657">
    <property type="entry name" value="RadC_JAB"/>
</dbReference>
<keyword evidence="4" id="KW-0862">Zinc</keyword>
<dbReference type="PROSITE" id="PS50249">
    <property type="entry name" value="MPN"/>
    <property type="match status" value="1"/>
</dbReference>
<evidence type="ECO:0000256" key="4">
    <source>
        <dbReference type="ARBA" id="ARBA00022833"/>
    </source>
</evidence>
<gene>
    <name evidence="7" type="ORF">S12H4_05143</name>
</gene>
<dbReference type="InterPro" id="IPR020891">
    <property type="entry name" value="UPF0758_CS"/>
</dbReference>
<evidence type="ECO:0000256" key="1">
    <source>
        <dbReference type="ARBA" id="ARBA00022670"/>
    </source>
</evidence>
<protein>
    <recommendedName>
        <fullName evidence="6">MPN domain-containing protein</fullName>
    </recommendedName>
</protein>
<dbReference type="InterPro" id="IPR010994">
    <property type="entry name" value="RuvA_2-like"/>
</dbReference>
<keyword evidence="5" id="KW-0482">Metalloprotease</keyword>